<dbReference type="InterPro" id="IPR013324">
    <property type="entry name" value="RNA_pol_sigma_r3/r4-like"/>
</dbReference>
<keyword evidence="4" id="KW-0238">DNA-binding</keyword>
<dbReference type="EMBL" id="JALBUU010000004">
    <property type="protein sequence ID" value="MCI0753680.1"/>
    <property type="molecule type" value="Genomic_DNA"/>
</dbReference>
<gene>
    <name evidence="8" type="ORF">MON41_07900</name>
</gene>
<evidence type="ECO:0000259" key="7">
    <source>
        <dbReference type="Pfam" id="PF08281"/>
    </source>
</evidence>
<dbReference type="InterPro" id="IPR013249">
    <property type="entry name" value="RNA_pol_sigma70_r4_t2"/>
</dbReference>
<organism evidence="8 9">
    <name type="scientific">Teichococcus vastitatis</name>
    <dbReference type="NCBI Taxonomy" id="2307076"/>
    <lineage>
        <taxon>Bacteria</taxon>
        <taxon>Pseudomonadati</taxon>
        <taxon>Pseudomonadota</taxon>
        <taxon>Alphaproteobacteria</taxon>
        <taxon>Acetobacterales</taxon>
        <taxon>Roseomonadaceae</taxon>
        <taxon>Roseomonas</taxon>
    </lineage>
</organism>
<accession>A0ABS9W309</accession>
<evidence type="ECO:0000256" key="5">
    <source>
        <dbReference type="ARBA" id="ARBA00023163"/>
    </source>
</evidence>
<dbReference type="PANTHER" id="PTHR43133">
    <property type="entry name" value="RNA POLYMERASE ECF-TYPE SIGMA FACTO"/>
    <property type="match status" value="1"/>
</dbReference>
<evidence type="ECO:0000259" key="6">
    <source>
        <dbReference type="Pfam" id="PF04542"/>
    </source>
</evidence>
<dbReference type="PANTHER" id="PTHR43133:SF8">
    <property type="entry name" value="RNA POLYMERASE SIGMA FACTOR HI_1459-RELATED"/>
    <property type="match status" value="1"/>
</dbReference>
<dbReference type="InterPro" id="IPR013325">
    <property type="entry name" value="RNA_pol_sigma_r2"/>
</dbReference>
<evidence type="ECO:0000256" key="4">
    <source>
        <dbReference type="ARBA" id="ARBA00023125"/>
    </source>
</evidence>
<evidence type="ECO:0000313" key="9">
    <source>
        <dbReference type="Proteomes" id="UP001201985"/>
    </source>
</evidence>
<dbReference type="Proteomes" id="UP001201985">
    <property type="component" value="Unassembled WGS sequence"/>
</dbReference>
<keyword evidence="2" id="KW-0805">Transcription regulation</keyword>
<keyword evidence="5" id="KW-0804">Transcription</keyword>
<keyword evidence="3" id="KW-0731">Sigma factor</keyword>
<evidence type="ECO:0000313" key="8">
    <source>
        <dbReference type="EMBL" id="MCI0753680.1"/>
    </source>
</evidence>
<feature type="domain" description="RNA polymerase sigma factor 70 region 4 type 2" evidence="7">
    <location>
        <begin position="157"/>
        <end position="205"/>
    </location>
</feature>
<keyword evidence="9" id="KW-1185">Reference proteome</keyword>
<reference evidence="8 9" key="1">
    <citation type="submission" date="2022-03" db="EMBL/GenBank/DDBJ databases">
        <title>Complete genome analysis of Roseomonas KG 17.1 : a prolific producer of plant growth promoters.</title>
        <authorList>
            <person name="Saadouli I."/>
            <person name="Najjari A."/>
            <person name="Mosbah A."/>
            <person name="Ouzari H.I."/>
        </authorList>
    </citation>
    <scope>NUCLEOTIDE SEQUENCE [LARGE SCALE GENOMIC DNA]</scope>
    <source>
        <strain evidence="8 9">KG17-1</strain>
    </source>
</reference>
<dbReference type="InterPro" id="IPR007627">
    <property type="entry name" value="RNA_pol_sigma70_r2"/>
</dbReference>
<evidence type="ECO:0000256" key="3">
    <source>
        <dbReference type="ARBA" id="ARBA00023082"/>
    </source>
</evidence>
<evidence type="ECO:0000256" key="1">
    <source>
        <dbReference type="ARBA" id="ARBA00010641"/>
    </source>
</evidence>
<sequence length="217" mass="23489">MPDTLPFPPFAWEVSIAERPIPLQGPVADAEARLLRDLPAADDATLLRWAAAGDRRAFDQLAGRHLPMLYRVALRITGQPAEAEDVAQEALLRLWRHAARFDPARSQLGTWLYRITANLAIDRVRRVAAQPLERAGELADPALGPEAALAEQQRQALLAAALAELPPRQRAALALSYDQGLSGAEAAAALSVSTRALEGLLRRARHLLSARLRGGGT</sequence>
<dbReference type="InterPro" id="IPR039425">
    <property type="entry name" value="RNA_pol_sigma-70-like"/>
</dbReference>
<dbReference type="SUPFAM" id="SSF88659">
    <property type="entry name" value="Sigma3 and sigma4 domains of RNA polymerase sigma factors"/>
    <property type="match status" value="1"/>
</dbReference>
<dbReference type="Pfam" id="PF04542">
    <property type="entry name" value="Sigma70_r2"/>
    <property type="match status" value="1"/>
</dbReference>
<name>A0ABS9W309_9PROT</name>
<dbReference type="InterPro" id="IPR036388">
    <property type="entry name" value="WH-like_DNA-bd_sf"/>
</dbReference>
<dbReference type="InterPro" id="IPR014284">
    <property type="entry name" value="RNA_pol_sigma-70_dom"/>
</dbReference>
<feature type="domain" description="RNA polymerase sigma-70 region 2" evidence="6">
    <location>
        <begin position="62"/>
        <end position="126"/>
    </location>
</feature>
<comment type="caution">
    <text evidence="8">The sequence shown here is derived from an EMBL/GenBank/DDBJ whole genome shotgun (WGS) entry which is preliminary data.</text>
</comment>
<protein>
    <submittedName>
        <fullName evidence="8">Sigma-70 family RNA polymerase sigma factor</fullName>
    </submittedName>
</protein>
<proteinExistence type="inferred from homology"/>
<dbReference type="Gene3D" id="1.10.1740.10">
    <property type="match status" value="1"/>
</dbReference>
<evidence type="ECO:0000256" key="2">
    <source>
        <dbReference type="ARBA" id="ARBA00023015"/>
    </source>
</evidence>
<dbReference type="Pfam" id="PF08281">
    <property type="entry name" value="Sigma70_r4_2"/>
    <property type="match status" value="1"/>
</dbReference>
<comment type="similarity">
    <text evidence="1">Belongs to the sigma-70 factor family. ECF subfamily.</text>
</comment>
<dbReference type="RefSeq" id="WP_120009376.1">
    <property type="nucleotide sequence ID" value="NZ_JALBUU010000004.1"/>
</dbReference>
<dbReference type="Gene3D" id="1.10.10.10">
    <property type="entry name" value="Winged helix-like DNA-binding domain superfamily/Winged helix DNA-binding domain"/>
    <property type="match status" value="1"/>
</dbReference>
<dbReference type="NCBIfam" id="TIGR02937">
    <property type="entry name" value="sigma70-ECF"/>
    <property type="match status" value="1"/>
</dbReference>
<dbReference type="SUPFAM" id="SSF88946">
    <property type="entry name" value="Sigma2 domain of RNA polymerase sigma factors"/>
    <property type="match status" value="1"/>
</dbReference>